<keyword evidence="2" id="KW-0689">Ribosomal protein</keyword>
<evidence type="ECO:0000256" key="2">
    <source>
        <dbReference type="ARBA" id="ARBA00022980"/>
    </source>
</evidence>
<comment type="caution">
    <text evidence="5">The sequence shown here is derived from an EMBL/GenBank/DDBJ whole genome shotgun (WGS) entry which is preliminary data.</text>
</comment>
<dbReference type="SUPFAM" id="SSF47973">
    <property type="entry name" value="Ribosomal protein S7"/>
    <property type="match status" value="1"/>
</dbReference>
<dbReference type="InterPro" id="IPR023798">
    <property type="entry name" value="Ribosomal_uS7_dom"/>
</dbReference>
<dbReference type="AlphaFoldDB" id="A0A1Q3C0M2"/>
<feature type="non-terminal residue" evidence="5">
    <location>
        <position position="1"/>
    </location>
</feature>
<sequence>GQNMTFKLSYELVDAVKGSGVPYPKNEETRRMAEANRVSRCVSHIESDKWACSIYILERYLFLISMLLGIEILTWYQSKVGPLSSPPITCGTRLGQVYIGASEPHQGLTSQ</sequence>
<organism evidence="5 6">
    <name type="scientific">Cephalotus follicularis</name>
    <name type="common">Albany pitcher plant</name>
    <dbReference type="NCBI Taxonomy" id="3775"/>
    <lineage>
        <taxon>Eukaryota</taxon>
        <taxon>Viridiplantae</taxon>
        <taxon>Streptophyta</taxon>
        <taxon>Embryophyta</taxon>
        <taxon>Tracheophyta</taxon>
        <taxon>Spermatophyta</taxon>
        <taxon>Magnoliopsida</taxon>
        <taxon>eudicotyledons</taxon>
        <taxon>Gunneridae</taxon>
        <taxon>Pentapetalae</taxon>
        <taxon>rosids</taxon>
        <taxon>fabids</taxon>
        <taxon>Oxalidales</taxon>
        <taxon>Cephalotaceae</taxon>
        <taxon>Cephalotus</taxon>
    </lineage>
</organism>
<dbReference type="EMBL" id="BDDD01001153">
    <property type="protein sequence ID" value="GAV73814.1"/>
    <property type="molecule type" value="Genomic_DNA"/>
</dbReference>
<dbReference type="GO" id="GO:0005840">
    <property type="term" value="C:ribosome"/>
    <property type="evidence" value="ECO:0007669"/>
    <property type="project" value="UniProtKB-KW"/>
</dbReference>
<name>A0A1Q3C0M2_CEPFO</name>
<evidence type="ECO:0000313" key="6">
    <source>
        <dbReference type="Proteomes" id="UP000187406"/>
    </source>
</evidence>
<accession>A0A1Q3C0M2</accession>
<dbReference type="Gene3D" id="1.10.455.10">
    <property type="entry name" value="Ribosomal protein S7 domain"/>
    <property type="match status" value="1"/>
</dbReference>
<evidence type="ECO:0000256" key="3">
    <source>
        <dbReference type="ARBA" id="ARBA00023274"/>
    </source>
</evidence>
<dbReference type="OrthoDB" id="867882at2759"/>
<evidence type="ECO:0000259" key="4">
    <source>
        <dbReference type="Pfam" id="PF00177"/>
    </source>
</evidence>
<feature type="domain" description="Small ribosomal subunit protein uS7" evidence="4">
    <location>
        <begin position="2"/>
        <end position="37"/>
    </location>
</feature>
<dbReference type="GO" id="GO:1990904">
    <property type="term" value="C:ribonucleoprotein complex"/>
    <property type="evidence" value="ECO:0007669"/>
    <property type="project" value="UniProtKB-KW"/>
</dbReference>
<evidence type="ECO:0000256" key="1">
    <source>
        <dbReference type="ARBA" id="ARBA00007151"/>
    </source>
</evidence>
<proteinExistence type="inferred from homology"/>
<evidence type="ECO:0000313" key="5">
    <source>
        <dbReference type="EMBL" id="GAV73814.1"/>
    </source>
</evidence>
<dbReference type="STRING" id="3775.A0A1Q3C0M2"/>
<dbReference type="Pfam" id="PF00177">
    <property type="entry name" value="Ribosomal_S7"/>
    <property type="match status" value="1"/>
</dbReference>
<dbReference type="InterPro" id="IPR036823">
    <property type="entry name" value="Ribosomal_uS7_dom_sf"/>
</dbReference>
<keyword evidence="3" id="KW-0687">Ribonucleoprotein</keyword>
<dbReference type="Proteomes" id="UP000187406">
    <property type="component" value="Unassembled WGS sequence"/>
</dbReference>
<protein>
    <submittedName>
        <fullName evidence="5">Ribosomal_S7 domain-containing protein</fullName>
    </submittedName>
</protein>
<dbReference type="InParanoid" id="A0A1Q3C0M2"/>
<comment type="similarity">
    <text evidence="1">Belongs to the universal ribosomal protein uS7 family.</text>
</comment>
<keyword evidence="6" id="KW-1185">Reference proteome</keyword>
<gene>
    <name evidence="5" type="ORF">CFOL_v3_17297</name>
</gene>
<reference evidence="6" key="1">
    <citation type="submission" date="2016-04" db="EMBL/GenBank/DDBJ databases">
        <title>Cephalotus genome sequencing.</title>
        <authorList>
            <person name="Fukushima K."/>
            <person name="Hasebe M."/>
            <person name="Fang X."/>
        </authorList>
    </citation>
    <scope>NUCLEOTIDE SEQUENCE [LARGE SCALE GENOMIC DNA]</scope>
    <source>
        <strain evidence="6">cv. St1</strain>
    </source>
</reference>